<dbReference type="RefSeq" id="WP_155352748.1">
    <property type="nucleotide sequence ID" value="NZ_BAAAHL010000077.1"/>
</dbReference>
<gene>
    <name evidence="7" type="ORF">Amac_006150</name>
</gene>
<dbReference type="InterPro" id="IPR043428">
    <property type="entry name" value="LivM-like"/>
</dbReference>
<dbReference type="PANTHER" id="PTHR30482">
    <property type="entry name" value="HIGH-AFFINITY BRANCHED-CHAIN AMINO ACID TRANSPORT SYSTEM PERMEASE"/>
    <property type="match status" value="1"/>
</dbReference>
<dbReference type="GO" id="GO:0015658">
    <property type="term" value="F:branched-chain amino acid transmembrane transporter activity"/>
    <property type="evidence" value="ECO:0007669"/>
    <property type="project" value="InterPro"/>
</dbReference>
<evidence type="ECO:0000256" key="3">
    <source>
        <dbReference type="ARBA" id="ARBA00022692"/>
    </source>
</evidence>
<dbReference type="AlphaFoldDB" id="A0A5M3WFH7"/>
<feature type="transmembrane region" description="Helical" evidence="6">
    <location>
        <begin position="22"/>
        <end position="39"/>
    </location>
</feature>
<evidence type="ECO:0000256" key="1">
    <source>
        <dbReference type="ARBA" id="ARBA00004651"/>
    </source>
</evidence>
<feature type="transmembrane region" description="Helical" evidence="6">
    <location>
        <begin position="255"/>
        <end position="283"/>
    </location>
</feature>
<sequence length="350" mass="36653">MTTVRTLFNTATTMSEGGRGQALRRIAILALVCVLPLALRDYQLSLVTTALIAALGALALTLVTGFVGLVTAGNSALLALGAYGAAIGAVQLELPFLVVLVGSVLVGAVVGLLAGLPALRVSGIYLAIATLALHFILIFVFNEYQTRAVGSAGFFLPTASIGGLLIDNAIKWYAVLVVVVLATWRLVENLKRSKFGRAWMLIRDTPLAAASQGISLPAYKLAAFVVSSAIISMSGTFLAYFQQAVYIENFTLELAIQYIAMVIIGGMGSSGGAIAGACFVVLLPPMLSRAIALLPSDAVVAGFLQQNLGDFQLIIYGTLVVVFLVWRPDGLAGLGQRVAALRLPSRKGAR</sequence>
<feature type="transmembrane region" description="Helical" evidence="6">
    <location>
        <begin position="148"/>
        <end position="166"/>
    </location>
</feature>
<evidence type="ECO:0000313" key="7">
    <source>
        <dbReference type="EMBL" id="GES07020.1"/>
    </source>
</evidence>
<comment type="caution">
    <text evidence="7">The sequence shown here is derived from an EMBL/GenBank/DDBJ whole genome shotgun (WGS) entry which is preliminary data.</text>
</comment>
<keyword evidence="4 6" id="KW-1133">Transmembrane helix</keyword>
<evidence type="ECO:0000256" key="6">
    <source>
        <dbReference type="SAM" id="Phobius"/>
    </source>
</evidence>
<evidence type="ECO:0000313" key="8">
    <source>
        <dbReference type="Proteomes" id="UP000331127"/>
    </source>
</evidence>
<dbReference type="CDD" id="cd06581">
    <property type="entry name" value="TM_PBP1_LivM_like"/>
    <property type="match status" value="1"/>
</dbReference>
<evidence type="ECO:0000256" key="4">
    <source>
        <dbReference type="ARBA" id="ARBA00022989"/>
    </source>
</evidence>
<dbReference type="EMBL" id="BLAE01000005">
    <property type="protein sequence ID" value="GES07020.1"/>
    <property type="molecule type" value="Genomic_DNA"/>
</dbReference>
<dbReference type="GO" id="GO:0005886">
    <property type="term" value="C:plasma membrane"/>
    <property type="evidence" value="ECO:0007669"/>
    <property type="project" value="UniProtKB-SubCell"/>
</dbReference>
<feature type="transmembrane region" description="Helical" evidence="6">
    <location>
        <begin position="51"/>
        <end position="82"/>
    </location>
</feature>
<keyword evidence="5 6" id="KW-0472">Membrane</keyword>
<feature type="transmembrane region" description="Helical" evidence="6">
    <location>
        <begin position="172"/>
        <end position="187"/>
    </location>
</feature>
<accession>A0A5M3WFH7</accession>
<keyword evidence="8" id="KW-1185">Reference proteome</keyword>
<evidence type="ECO:0000256" key="2">
    <source>
        <dbReference type="ARBA" id="ARBA00022475"/>
    </source>
</evidence>
<dbReference type="Pfam" id="PF02653">
    <property type="entry name" value="BPD_transp_2"/>
    <property type="match status" value="1"/>
</dbReference>
<name>A0A5M3WFH7_9ACTN</name>
<comment type="subcellular location">
    <subcellularLocation>
        <location evidence="1">Cell membrane</location>
        <topology evidence="1">Multi-pass membrane protein</topology>
    </subcellularLocation>
</comment>
<dbReference type="OrthoDB" id="9814461at2"/>
<dbReference type="Proteomes" id="UP000331127">
    <property type="component" value="Unassembled WGS sequence"/>
</dbReference>
<feature type="transmembrane region" description="Helical" evidence="6">
    <location>
        <begin position="122"/>
        <end position="141"/>
    </location>
</feature>
<feature type="transmembrane region" description="Helical" evidence="6">
    <location>
        <begin position="94"/>
        <end position="116"/>
    </location>
</feature>
<keyword evidence="2" id="KW-1003">Cell membrane</keyword>
<evidence type="ECO:0000256" key="5">
    <source>
        <dbReference type="ARBA" id="ARBA00023136"/>
    </source>
</evidence>
<protein>
    <submittedName>
        <fullName evidence="7">Branched-chain amino acid ABC transporter permease</fullName>
    </submittedName>
</protein>
<organism evidence="7 8">
    <name type="scientific">Acrocarpospora macrocephala</name>
    <dbReference type="NCBI Taxonomy" id="150177"/>
    <lineage>
        <taxon>Bacteria</taxon>
        <taxon>Bacillati</taxon>
        <taxon>Actinomycetota</taxon>
        <taxon>Actinomycetes</taxon>
        <taxon>Streptosporangiales</taxon>
        <taxon>Streptosporangiaceae</taxon>
        <taxon>Acrocarpospora</taxon>
    </lineage>
</organism>
<keyword evidence="3 6" id="KW-0812">Transmembrane</keyword>
<dbReference type="InterPro" id="IPR001851">
    <property type="entry name" value="ABC_transp_permease"/>
</dbReference>
<dbReference type="PANTHER" id="PTHR30482:SF5">
    <property type="entry name" value="ABC TRANSPORTER PERMEASE PROTEIN"/>
    <property type="match status" value="1"/>
</dbReference>
<reference evidence="7 8" key="1">
    <citation type="submission" date="2019-10" db="EMBL/GenBank/DDBJ databases">
        <title>Whole genome shotgun sequence of Acrocarpospora macrocephala NBRC 16266.</title>
        <authorList>
            <person name="Ichikawa N."/>
            <person name="Kimura A."/>
            <person name="Kitahashi Y."/>
            <person name="Komaki H."/>
            <person name="Oguchi A."/>
        </authorList>
    </citation>
    <scope>NUCLEOTIDE SEQUENCE [LARGE SCALE GENOMIC DNA]</scope>
    <source>
        <strain evidence="7 8">NBRC 16266</strain>
    </source>
</reference>
<feature type="transmembrane region" description="Helical" evidence="6">
    <location>
        <begin position="221"/>
        <end position="243"/>
    </location>
</feature>
<proteinExistence type="predicted"/>